<feature type="compositionally biased region" description="Polar residues" evidence="1">
    <location>
        <begin position="59"/>
        <end position="73"/>
    </location>
</feature>
<proteinExistence type="predicted"/>
<protein>
    <submittedName>
        <fullName evidence="2">Uncharacterized protein</fullName>
    </submittedName>
</protein>
<dbReference type="EnsemblPlants" id="Bo2g095490.1">
    <property type="protein sequence ID" value="Bo2g095490.1"/>
    <property type="gene ID" value="Bo2g095490"/>
</dbReference>
<sequence length="101" mass="11860">MPMDCEWALHVLSVRLHTPDNAKRSTTSPVEELPCEWALLTPQLRLHTTDMPNEAPPTRSITTIAKRSQQNRKLSFLKPQKRTKEGEKKEHNRREPPRRRQ</sequence>
<dbReference type="Proteomes" id="UP000032141">
    <property type="component" value="Chromosome C2"/>
</dbReference>
<accession>A0A0D3ARS2</accession>
<evidence type="ECO:0000313" key="2">
    <source>
        <dbReference type="EnsemblPlants" id="Bo2g095490.1"/>
    </source>
</evidence>
<evidence type="ECO:0000256" key="1">
    <source>
        <dbReference type="SAM" id="MobiDB-lite"/>
    </source>
</evidence>
<name>A0A0D3ARS2_BRAOL</name>
<feature type="compositionally biased region" description="Basic and acidic residues" evidence="1">
    <location>
        <begin position="82"/>
        <end position="95"/>
    </location>
</feature>
<evidence type="ECO:0000313" key="3">
    <source>
        <dbReference type="Proteomes" id="UP000032141"/>
    </source>
</evidence>
<reference evidence="2 3" key="1">
    <citation type="journal article" date="2014" name="Genome Biol.">
        <title>Transcriptome and methylome profiling reveals relics of genome dominance in the mesopolyploid Brassica oleracea.</title>
        <authorList>
            <person name="Parkin I.A."/>
            <person name="Koh C."/>
            <person name="Tang H."/>
            <person name="Robinson S.J."/>
            <person name="Kagale S."/>
            <person name="Clarke W.E."/>
            <person name="Town C.D."/>
            <person name="Nixon J."/>
            <person name="Krishnakumar V."/>
            <person name="Bidwell S.L."/>
            <person name="Denoeud F."/>
            <person name="Belcram H."/>
            <person name="Links M.G."/>
            <person name="Just J."/>
            <person name="Clarke C."/>
            <person name="Bender T."/>
            <person name="Huebert T."/>
            <person name="Mason A.S."/>
            <person name="Pires J.C."/>
            <person name="Barker G."/>
            <person name="Moore J."/>
            <person name="Walley P.G."/>
            <person name="Manoli S."/>
            <person name="Batley J."/>
            <person name="Edwards D."/>
            <person name="Nelson M.N."/>
            <person name="Wang X."/>
            <person name="Paterson A.H."/>
            <person name="King G."/>
            <person name="Bancroft I."/>
            <person name="Chalhoub B."/>
            <person name="Sharpe A.G."/>
        </authorList>
    </citation>
    <scope>NUCLEOTIDE SEQUENCE</scope>
    <source>
        <strain evidence="2 3">cv. TO1000</strain>
    </source>
</reference>
<keyword evidence="3" id="KW-1185">Reference proteome</keyword>
<dbReference type="AlphaFoldDB" id="A0A0D3ARS2"/>
<reference evidence="2" key="2">
    <citation type="submission" date="2015-03" db="UniProtKB">
        <authorList>
            <consortium name="EnsemblPlants"/>
        </authorList>
    </citation>
    <scope>IDENTIFICATION</scope>
</reference>
<organism evidence="2 3">
    <name type="scientific">Brassica oleracea var. oleracea</name>
    <dbReference type="NCBI Taxonomy" id="109376"/>
    <lineage>
        <taxon>Eukaryota</taxon>
        <taxon>Viridiplantae</taxon>
        <taxon>Streptophyta</taxon>
        <taxon>Embryophyta</taxon>
        <taxon>Tracheophyta</taxon>
        <taxon>Spermatophyta</taxon>
        <taxon>Magnoliopsida</taxon>
        <taxon>eudicotyledons</taxon>
        <taxon>Gunneridae</taxon>
        <taxon>Pentapetalae</taxon>
        <taxon>rosids</taxon>
        <taxon>malvids</taxon>
        <taxon>Brassicales</taxon>
        <taxon>Brassicaceae</taxon>
        <taxon>Brassiceae</taxon>
        <taxon>Brassica</taxon>
    </lineage>
</organism>
<dbReference type="HOGENOM" id="CLU_2295585_0_0_1"/>
<feature type="region of interest" description="Disordered" evidence="1">
    <location>
        <begin position="48"/>
        <end position="101"/>
    </location>
</feature>
<dbReference type="Gramene" id="Bo2g095490.1">
    <property type="protein sequence ID" value="Bo2g095490.1"/>
    <property type="gene ID" value="Bo2g095490"/>
</dbReference>